<dbReference type="OrthoDB" id="417891at2759"/>
<dbReference type="PANTHER" id="PTHR42898:SF6">
    <property type="entry name" value="NADP-DEPENDENT MANNITOL DEHYDROGENASE"/>
    <property type="match status" value="1"/>
</dbReference>
<evidence type="ECO:0000256" key="1">
    <source>
        <dbReference type="ARBA" id="ARBA00022857"/>
    </source>
</evidence>
<dbReference type="InterPro" id="IPR045000">
    <property type="entry name" value="TR"/>
</dbReference>
<comment type="caution">
    <text evidence="3">The sequence shown here is derived from an EMBL/GenBank/DDBJ whole genome shotgun (WGS) entry which is preliminary data.</text>
</comment>
<dbReference type="Proteomes" id="UP000554482">
    <property type="component" value="Unassembled WGS sequence"/>
</dbReference>
<name>A0A7J6VXS0_THATH</name>
<dbReference type="InterPro" id="IPR002347">
    <property type="entry name" value="SDR_fam"/>
</dbReference>
<evidence type="ECO:0000256" key="2">
    <source>
        <dbReference type="ARBA" id="ARBA00023002"/>
    </source>
</evidence>
<dbReference type="GO" id="GO:0016491">
    <property type="term" value="F:oxidoreductase activity"/>
    <property type="evidence" value="ECO:0007669"/>
    <property type="project" value="UniProtKB-KW"/>
</dbReference>
<keyword evidence="2" id="KW-0560">Oxidoreductase</keyword>
<dbReference type="SUPFAM" id="SSF51735">
    <property type="entry name" value="NAD(P)-binding Rossmann-fold domains"/>
    <property type="match status" value="1"/>
</dbReference>
<keyword evidence="4" id="KW-1185">Reference proteome</keyword>
<keyword evidence="1" id="KW-0521">NADP</keyword>
<dbReference type="EMBL" id="JABWDY010026094">
    <property type="protein sequence ID" value="KAF5188990.1"/>
    <property type="molecule type" value="Genomic_DNA"/>
</dbReference>
<feature type="non-terminal residue" evidence="3">
    <location>
        <position position="1"/>
    </location>
</feature>
<proteinExistence type="predicted"/>
<accession>A0A7J6VXS0</accession>
<gene>
    <name evidence="3" type="ORF">FRX31_021424</name>
</gene>
<dbReference type="PANTHER" id="PTHR42898">
    <property type="entry name" value="TROPINONE REDUCTASE"/>
    <property type="match status" value="1"/>
</dbReference>
<evidence type="ECO:0000313" key="3">
    <source>
        <dbReference type="EMBL" id="KAF5188990.1"/>
    </source>
</evidence>
<reference evidence="3 4" key="1">
    <citation type="submission" date="2020-06" db="EMBL/GenBank/DDBJ databases">
        <title>Transcriptomic and genomic resources for Thalictrum thalictroides and T. hernandezii: Facilitating candidate gene discovery in an emerging model plant lineage.</title>
        <authorList>
            <person name="Arias T."/>
            <person name="Riano-Pachon D.M."/>
            <person name="Di Stilio V.S."/>
        </authorList>
    </citation>
    <scope>NUCLEOTIDE SEQUENCE [LARGE SCALE GENOMIC DNA]</scope>
    <source>
        <strain evidence="4">cv. WT478/WT964</strain>
        <tissue evidence="3">Leaves</tissue>
    </source>
</reference>
<dbReference type="AlphaFoldDB" id="A0A7J6VXS0"/>
<dbReference type="Pfam" id="PF13561">
    <property type="entry name" value="adh_short_C2"/>
    <property type="match status" value="1"/>
</dbReference>
<evidence type="ECO:0000313" key="4">
    <source>
        <dbReference type="Proteomes" id="UP000554482"/>
    </source>
</evidence>
<organism evidence="3 4">
    <name type="scientific">Thalictrum thalictroides</name>
    <name type="common">Rue-anemone</name>
    <name type="synonym">Anemone thalictroides</name>
    <dbReference type="NCBI Taxonomy" id="46969"/>
    <lineage>
        <taxon>Eukaryota</taxon>
        <taxon>Viridiplantae</taxon>
        <taxon>Streptophyta</taxon>
        <taxon>Embryophyta</taxon>
        <taxon>Tracheophyta</taxon>
        <taxon>Spermatophyta</taxon>
        <taxon>Magnoliopsida</taxon>
        <taxon>Ranunculales</taxon>
        <taxon>Ranunculaceae</taxon>
        <taxon>Thalictroideae</taxon>
        <taxon>Thalictrum</taxon>
    </lineage>
</organism>
<dbReference type="Gene3D" id="3.40.50.720">
    <property type="entry name" value="NAD(P)-binding Rossmann-like Domain"/>
    <property type="match status" value="1"/>
</dbReference>
<protein>
    <submittedName>
        <fullName evidence="3">Uncharacterized protein</fullName>
    </submittedName>
</protein>
<dbReference type="InterPro" id="IPR036291">
    <property type="entry name" value="NAD(P)-bd_dom_sf"/>
</dbReference>
<sequence>MLEACAKSEEGKEVVEGNIGPIPMRRIGESSEVSALVAFICLPAASYITRQIIAVD</sequence>